<sequence>MRLPIGVELSAERDAGHIVQVSAMRIWTSVIALRGPAGVN</sequence>
<organism evidence="2">
    <name type="scientific">freshwater metagenome</name>
    <dbReference type="NCBI Taxonomy" id="449393"/>
    <lineage>
        <taxon>unclassified sequences</taxon>
        <taxon>metagenomes</taxon>
        <taxon>ecological metagenomes</taxon>
    </lineage>
</organism>
<dbReference type="EMBL" id="CAEZVC010000007">
    <property type="protein sequence ID" value="CAB4614329.1"/>
    <property type="molecule type" value="Genomic_DNA"/>
</dbReference>
<dbReference type="AlphaFoldDB" id="A0A6J7LQW5"/>
<name>A0A6J7LQW5_9ZZZZ</name>
<accession>A0A6J7LQW5</accession>
<reference evidence="2" key="1">
    <citation type="submission" date="2020-05" db="EMBL/GenBank/DDBJ databases">
        <authorList>
            <person name="Chiriac C."/>
            <person name="Salcher M."/>
            <person name="Ghai R."/>
            <person name="Kavagutti S V."/>
        </authorList>
    </citation>
    <scope>NUCLEOTIDE SEQUENCE</scope>
</reference>
<protein>
    <submittedName>
        <fullName evidence="2">Unannotated protein</fullName>
    </submittedName>
</protein>
<evidence type="ECO:0000313" key="2">
    <source>
        <dbReference type="EMBL" id="CAB4970617.1"/>
    </source>
</evidence>
<gene>
    <name evidence="1" type="ORF">UFOPK1906_00250</name>
    <name evidence="2" type="ORF">UFOPK3927_00062</name>
</gene>
<dbReference type="EMBL" id="CAFBOK010000003">
    <property type="protein sequence ID" value="CAB4970617.1"/>
    <property type="molecule type" value="Genomic_DNA"/>
</dbReference>
<evidence type="ECO:0000313" key="1">
    <source>
        <dbReference type="EMBL" id="CAB4614329.1"/>
    </source>
</evidence>
<proteinExistence type="predicted"/>